<feature type="domain" description="RING-type" evidence="14">
    <location>
        <begin position="26"/>
        <end position="237"/>
    </location>
</feature>
<dbReference type="Pfam" id="PF00097">
    <property type="entry name" value="zf-C3HC4"/>
    <property type="match status" value="1"/>
</dbReference>
<sequence length="277" mass="31616">MGNSQQKLAQNSGQSTQEEEAADNHSTFTCEICIEPMLSPTQKFKTSSKCTHPFCTDCMIKYIQVKIDENLPNIKCPALNCEHFFDPLSCKAVLPPELFDKWCDVLCDSAILGFERSYCPNQDCSALILNECGGSVKKSACPICKRLFCFRCKLPWHAGFQCEESRELRDANDVAFGVLVERQKWIRCPQCQRFIERIDGCPIMKCRVTLSSHQILYNSDYYGLVEARNFVSQSRKRQIKDVSKGKEGEISVNEVLYVNPQIEIGTTHKSFRNFIFT</sequence>
<dbReference type="PROSITE" id="PS00518">
    <property type="entry name" value="ZF_RING_1"/>
    <property type="match status" value="1"/>
</dbReference>
<comment type="catalytic activity">
    <reaction evidence="1">
        <text>[E2 ubiquitin-conjugating enzyme]-S-ubiquitinyl-L-cysteine + [acceptor protein]-L-lysine = [E2 ubiquitin-conjugating enzyme]-L-cysteine + [acceptor protein]-N(6)-ubiquitinyl-L-lysine.</text>
        <dbReference type="EC" id="2.3.2.31"/>
    </reaction>
</comment>
<keyword evidence="7" id="KW-0479">Metal-binding</keyword>
<dbReference type="SMART" id="SM00647">
    <property type="entry name" value="IBR"/>
    <property type="match status" value="1"/>
</dbReference>
<keyword evidence="9 12" id="KW-0863">Zinc-finger</keyword>
<evidence type="ECO:0000256" key="6">
    <source>
        <dbReference type="ARBA" id="ARBA00022679"/>
    </source>
</evidence>
<comment type="cofactor">
    <cofactor evidence="2">
        <name>Zn(2+)</name>
        <dbReference type="ChEBI" id="CHEBI:29105"/>
    </cofactor>
</comment>
<dbReference type="EMBL" id="JAVXUO010001887">
    <property type="protein sequence ID" value="KAK2978265.1"/>
    <property type="molecule type" value="Genomic_DNA"/>
</dbReference>
<evidence type="ECO:0000256" key="5">
    <source>
        <dbReference type="ARBA" id="ARBA00012251"/>
    </source>
</evidence>
<keyword evidence="10" id="KW-0833">Ubl conjugation pathway</keyword>
<gene>
    <name evidence="15" type="ORF">RJ640_017116</name>
</gene>
<evidence type="ECO:0000313" key="15">
    <source>
        <dbReference type="EMBL" id="KAK2978265.1"/>
    </source>
</evidence>
<dbReference type="InterPro" id="IPR013083">
    <property type="entry name" value="Znf_RING/FYVE/PHD"/>
</dbReference>
<dbReference type="GO" id="GO:0008270">
    <property type="term" value="F:zinc ion binding"/>
    <property type="evidence" value="ECO:0007669"/>
    <property type="project" value="UniProtKB-KW"/>
</dbReference>
<evidence type="ECO:0000256" key="2">
    <source>
        <dbReference type="ARBA" id="ARBA00001947"/>
    </source>
</evidence>
<dbReference type="FunFam" id="3.30.40.10:FF:000230">
    <property type="entry name" value="RBR-type E3 ubiquitin transferase"/>
    <property type="match status" value="1"/>
</dbReference>
<proteinExistence type="inferred from homology"/>
<dbReference type="GO" id="GO:0061630">
    <property type="term" value="F:ubiquitin protein ligase activity"/>
    <property type="evidence" value="ECO:0007669"/>
    <property type="project" value="UniProtKB-EC"/>
</dbReference>
<dbReference type="SUPFAM" id="SSF57850">
    <property type="entry name" value="RING/U-box"/>
    <property type="match status" value="3"/>
</dbReference>
<dbReference type="PANTHER" id="PTHR11685">
    <property type="entry name" value="RBR FAMILY RING FINGER AND IBR DOMAIN-CONTAINING"/>
    <property type="match status" value="1"/>
</dbReference>
<dbReference type="InterPro" id="IPR002867">
    <property type="entry name" value="IBR_dom"/>
</dbReference>
<evidence type="ECO:0000256" key="1">
    <source>
        <dbReference type="ARBA" id="ARBA00001798"/>
    </source>
</evidence>
<keyword evidence="8" id="KW-0677">Repeat</keyword>
<name>A0AA88RQS7_9ASTE</name>
<protein>
    <recommendedName>
        <fullName evidence="5">RBR-type E3 ubiquitin transferase</fullName>
        <ecNumber evidence="5">2.3.2.31</ecNumber>
    </recommendedName>
</protein>
<feature type="domain" description="RING-type" evidence="13">
    <location>
        <begin position="30"/>
        <end position="80"/>
    </location>
</feature>
<comment type="function">
    <text evidence="3">Might act as an E3 ubiquitin-protein ligase, or as part of E3 complex, which accepts ubiquitin from specific E2 ubiquitin-conjugating enzymes and then transfers it to substrates.</text>
</comment>
<evidence type="ECO:0000256" key="4">
    <source>
        <dbReference type="ARBA" id="ARBA00005884"/>
    </source>
</evidence>
<evidence type="ECO:0000256" key="12">
    <source>
        <dbReference type="PROSITE-ProRule" id="PRU00175"/>
    </source>
</evidence>
<dbReference type="InterPro" id="IPR001841">
    <property type="entry name" value="Znf_RING"/>
</dbReference>
<keyword evidence="6" id="KW-0808">Transferase</keyword>
<reference evidence="15" key="1">
    <citation type="submission" date="2022-12" db="EMBL/GenBank/DDBJ databases">
        <title>Draft genome assemblies for two species of Escallonia (Escalloniales).</title>
        <authorList>
            <person name="Chanderbali A."/>
            <person name="Dervinis C."/>
            <person name="Anghel I."/>
            <person name="Soltis D."/>
            <person name="Soltis P."/>
            <person name="Zapata F."/>
        </authorList>
    </citation>
    <scope>NUCLEOTIDE SEQUENCE</scope>
    <source>
        <strain evidence="15">UCBG92.1500</strain>
        <tissue evidence="15">Leaf</tissue>
    </source>
</reference>
<dbReference type="AlphaFoldDB" id="A0AA88RQS7"/>
<dbReference type="InterPro" id="IPR018957">
    <property type="entry name" value="Znf_C3HC4_RING-type"/>
</dbReference>
<dbReference type="GO" id="GO:0016567">
    <property type="term" value="P:protein ubiquitination"/>
    <property type="evidence" value="ECO:0007669"/>
    <property type="project" value="InterPro"/>
</dbReference>
<comment type="similarity">
    <text evidence="4">Belongs to the RBR family. Ariadne subfamily.</text>
</comment>
<keyword evidence="16" id="KW-1185">Reference proteome</keyword>
<dbReference type="EC" id="2.3.2.31" evidence="5"/>
<dbReference type="InterPro" id="IPR031127">
    <property type="entry name" value="E3_UB_ligase_RBR"/>
</dbReference>
<evidence type="ECO:0000256" key="3">
    <source>
        <dbReference type="ARBA" id="ARBA00003976"/>
    </source>
</evidence>
<evidence type="ECO:0000256" key="8">
    <source>
        <dbReference type="ARBA" id="ARBA00022737"/>
    </source>
</evidence>
<evidence type="ECO:0000256" key="9">
    <source>
        <dbReference type="ARBA" id="ARBA00022771"/>
    </source>
</evidence>
<evidence type="ECO:0000259" key="13">
    <source>
        <dbReference type="PROSITE" id="PS50089"/>
    </source>
</evidence>
<accession>A0AA88RQS7</accession>
<keyword evidence="11" id="KW-0862">Zinc</keyword>
<evidence type="ECO:0000259" key="14">
    <source>
        <dbReference type="PROSITE" id="PS51873"/>
    </source>
</evidence>
<evidence type="ECO:0000256" key="11">
    <source>
        <dbReference type="ARBA" id="ARBA00022833"/>
    </source>
</evidence>
<dbReference type="PROSITE" id="PS50089">
    <property type="entry name" value="ZF_RING_2"/>
    <property type="match status" value="1"/>
</dbReference>
<dbReference type="Proteomes" id="UP001187471">
    <property type="component" value="Unassembled WGS sequence"/>
</dbReference>
<evidence type="ECO:0000313" key="16">
    <source>
        <dbReference type="Proteomes" id="UP001187471"/>
    </source>
</evidence>
<evidence type="ECO:0000256" key="10">
    <source>
        <dbReference type="ARBA" id="ARBA00022786"/>
    </source>
</evidence>
<dbReference type="Pfam" id="PF01485">
    <property type="entry name" value="IBR"/>
    <property type="match status" value="1"/>
</dbReference>
<organism evidence="15 16">
    <name type="scientific">Escallonia rubra</name>
    <dbReference type="NCBI Taxonomy" id="112253"/>
    <lineage>
        <taxon>Eukaryota</taxon>
        <taxon>Viridiplantae</taxon>
        <taxon>Streptophyta</taxon>
        <taxon>Embryophyta</taxon>
        <taxon>Tracheophyta</taxon>
        <taxon>Spermatophyta</taxon>
        <taxon>Magnoliopsida</taxon>
        <taxon>eudicotyledons</taxon>
        <taxon>Gunneridae</taxon>
        <taxon>Pentapetalae</taxon>
        <taxon>asterids</taxon>
        <taxon>campanulids</taxon>
        <taxon>Escalloniales</taxon>
        <taxon>Escalloniaceae</taxon>
        <taxon>Escallonia</taxon>
    </lineage>
</organism>
<dbReference type="PROSITE" id="PS51873">
    <property type="entry name" value="TRIAD"/>
    <property type="match status" value="1"/>
</dbReference>
<dbReference type="Gene3D" id="3.30.40.10">
    <property type="entry name" value="Zinc/RING finger domain, C3HC4 (zinc finger)"/>
    <property type="match status" value="1"/>
</dbReference>
<comment type="caution">
    <text evidence="15">The sequence shown here is derived from an EMBL/GenBank/DDBJ whole genome shotgun (WGS) entry which is preliminary data.</text>
</comment>
<evidence type="ECO:0000256" key="7">
    <source>
        <dbReference type="ARBA" id="ARBA00022723"/>
    </source>
</evidence>
<dbReference type="InterPro" id="IPR044066">
    <property type="entry name" value="TRIAD_supradom"/>
</dbReference>
<dbReference type="InterPro" id="IPR017907">
    <property type="entry name" value="Znf_RING_CS"/>
</dbReference>